<reference evidence="1 2" key="1">
    <citation type="journal article" date="2019" name="Emerg. Microbes Infect.">
        <title>Comprehensive subspecies identification of 175 nontuberculous mycobacteria species based on 7547 genomic profiles.</title>
        <authorList>
            <person name="Matsumoto Y."/>
            <person name="Kinjo T."/>
            <person name="Motooka D."/>
            <person name="Nabeya D."/>
            <person name="Jung N."/>
            <person name="Uechi K."/>
            <person name="Horii T."/>
            <person name="Iida T."/>
            <person name="Fujita J."/>
            <person name="Nakamura S."/>
        </authorList>
    </citation>
    <scope>NUCLEOTIDE SEQUENCE [LARGE SCALE GENOMIC DNA]</scope>
    <source>
        <strain evidence="1 2">JCM 6376</strain>
    </source>
</reference>
<evidence type="ECO:0000313" key="2">
    <source>
        <dbReference type="Proteomes" id="UP000467327"/>
    </source>
</evidence>
<organism evidence="1 2">
    <name type="scientific">Mycolicibacterium aichiense</name>
    <dbReference type="NCBI Taxonomy" id="1799"/>
    <lineage>
        <taxon>Bacteria</taxon>
        <taxon>Bacillati</taxon>
        <taxon>Actinomycetota</taxon>
        <taxon>Actinomycetes</taxon>
        <taxon>Mycobacteriales</taxon>
        <taxon>Mycobacteriaceae</taxon>
        <taxon>Mycolicibacterium</taxon>
    </lineage>
</organism>
<accession>A0AAD1MF62</accession>
<dbReference type="EMBL" id="AP022561">
    <property type="protein sequence ID" value="BBX10320.1"/>
    <property type="molecule type" value="Genomic_DNA"/>
</dbReference>
<evidence type="ECO:0000313" key="1">
    <source>
        <dbReference type="EMBL" id="BBX10320.1"/>
    </source>
</evidence>
<sequence>MNTGRTRGLVGLLAVGISLADLDRWDPGSIRAVAATAAERATHFRDVAHNQGAIIAKLEWQGASREASTARARVIGNSLLQHADECDQAGRDVSSAASEVESIKAEWTRIQRMADRWGITIDVASSSLECFHSADPKQQAETARHLQIVDDAIVDLLRRADSTDRHLATSLDNAASEMADGDIAEAPIAPDSDQKRNQIDAFRKTFGRDPVSTSDWTTASALDPHSYNPKNQGVEANIVVARIKPIPGQGVVRTNLFIPSKDVWAPAIELPLSDNEHMLPYDNNVGDNRGFSPFIGPEESRVAIYTDFENGIIVARQNPSVNADTGQVRAGTPDVSAIQQSNGAVLLRYNAADPFSPGGEVPAKAIPFSVNGTLGISPSADGPRVGGTVTSFPALEIYGDRNGTTTPLLQSWPSFTDDASGPMIGLLPHKDIGDPMIVTCFNSVVPQIEPPQLGSVHGPQAMPITPPLAIVPPGNFTPFGPTTAGEVPVVRTYTPFQGDEFLVPR</sequence>
<dbReference type="AlphaFoldDB" id="A0AAD1MF62"/>
<dbReference type="Proteomes" id="UP000467327">
    <property type="component" value="Chromosome"/>
</dbReference>
<name>A0AAD1MF62_9MYCO</name>
<dbReference type="KEGG" id="maic:MAIC_51230"/>
<protein>
    <submittedName>
        <fullName evidence="1">Uncharacterized protein</fullName>
    </submittedName>
</protein>
<proteinExistence type="predicted"/>
<gene>
    <name evidence="1" type="ORF">MAIC_51230</name>
</gene>
<keyword evidence="2" id="KW-1185">Reference proteome</keyword>